<protein>
    <submittedName>
        <fullName evidence="3">Uncharacterized protein</fullName>
    </submittedName>
</protein>
<feature type="compositionally biased region" description="Basic and acidic residues" evidence="1">
    <location>
        <begin position="332"/>
        <end position="343"/>
    </location>
</feature>
<dbReference type="OrthoDB" id="4157427at2759"/>
<evidence type="ECO:0000256" key="2">
    <source>
        <dbReference type="SAM" id="Phobius"/>
    </source>
</evidence>
<organism evidence="3 4">
    <name type="scientific">Macrophomina phaseolina (strain MS6)</name>
    <name type="common">Charcoal rot fungus</name>
    <dbReference type="NCBI Taxonomy" id="1126212"/>
    <lineage>
        <taxon>Eukaryota</taxon>
        <taxon>Fungi</taxon>
        <taxon>Dikarya</taxon>
        <taxon>Ascomycota</taxon>
        <taxon>Pezizomycotina</taxon>
        <taxon>Dothideomycetes</taxon>
        <taxon>Dothideomycetes incertae sedis</taxon>
        <taxon>Botryosphaeriales</taxon>
        <taxon>Botryosphaeriaceae</taxon>
        <taxon>Macrophomina</taxon>
    </lineage>
</organism>
<dbReference type="STRING" id="1126212.K2SH32"/>
<dbReference type="eggNOG" id="ENOG502SQDM">
    <property type="taxonomic scope" value="Eukaryota"/>
</dbReference>
<proteinExistence type="predicted"/>
<evidence type="ECO:0000313" key="3">
    <source>
        <dbReference type="EMBL" id="EKG16150.1"/>
    </source>
</evidence>
<dbReference type="EMBL" id="AHHD01000284">
    <property type="protein sequence ID" value="EKG16150.1"/>
    <property type="molecule type" value="Genomic_DNA"/>
</dbReference>
<feature type="transmembrane region" description="Helical" evidence="2">
    <location>
        <begin position="101"/>
        <end position="120"/>
    </location>
</feature>
<keyword evidence="2" id="KW-0812">Transmembrane</keyword>
<sequence>MAPKFSRGQTRGLVRNCSGHKTHNHGTLSAQWPDEVDDSLHTAAEATLKNSPAASRTPWAASTQGKGRGPIGFFASCRHRLLLTHSHPSYANMAKSTGTGVLLMLLLALFASVVSANSYISSFSDSGCTQLLAEWDGPNGYPNGSCTSLRKQAQAEIASFMITGLDEGCTVTLYGTDGDEMCGEMAPKFLADVQTCYNSSWVYYSIDFCTVGGSTFTSGSSSNSNDKNAATGAIVGGVIGGVVVFALVLLIPLYLWLIRPRRRLLRQQKVALREYQEQLRQHYPAKQPEEHPGHHLAEMPPEQSKFELPASAKAEAVGCPPPAELSSPFDRNMSDEEKGLHMR</sequence>
<accession>K2SH32</accession>
<feature type="transmembrane region" description="Helical" evidence="2">
    <location>
        <begin position="233"/>
        <end position="257"/>
    </location>
</feature>
<keyword evidence="2" id="KW-1133">Transmembrane helix</keyword>
<dbReference type="Proteomes" id="UP000007129">
    <property type="component" value="Unassembled WGS sequence"/>
</dbReference>
<reference evidence="3 4" key="1">
    <citation type="journal article" date="2012" name="BMC Genomics">
        <title>Tools to kill: Genome of one of the most destructive plant pathogenic fungi Macrophomina phaseolina.</title>
        <authorList>
            <person name="Islam M.S."/>
            <person name="Haque M.S."/>
            <person name="Islam M.M."/>
            <person name="Emdad E.M."/>
            <person name="Halim A."/>
            <person name="Hossen Q.M.M."/>
            <person name="Hossain M.Z."/>
            <person name="Ahmed B."/>
            <person name="Rahim S."/>
            <person name="Rahman M.S."/>
            <person name="Alam M.M."/>
            <person name="Hou S."/>
            <person name="Wan X."/>
            <person name="Saito J.A."/>
            <person name="Alam M."/>
        </authorList>
    </citation>
    <scope>NUCLEOTIDE SEQUENCE [LARGE SCALE GENOMIC DNA]</scope>
    <source>
        <strain evidence="3 4">MS6</strain>
    </source>
</reference>
<keyword evidence="2" id="KW-0472">Membrane</keyword>
<evidence type="ECO:0000256" key="1">
    <source>
        <dbReference type="SAM" id="MobiDB-lite"/>
    </source>
</evidence>
<dbReference type="InParanoid" id="K2SH32"/>
<dbReference type="VEuPathDB" id="FungiDB:MPH_06587"/>
<evidence type="ECO:0000313" key="4">
    <source>
        <dbReference type="Proteomes" id="UP000007129"/>
    </source>
</evidence>
<feature type="region of interest" description="Disordered" evidence="1">
    <location>
        <begin position="1"/>
        <end position="32"/>
    </location>
</feature>
<name>K2SH32_MACPH</name>
<feature type="compositionally biased region" description="Basic and acidic residues" evidence="1">
    <location>
        <begin position="287"/>
        <end position="297"/>
    </location>
</feature>
<feature type="region of interest" description="Disordered" evidence="1">
    <location>
        <begin position="286"/>
        <end position="343"/>
    </location>
</feature>
<dbReference type="HOGENOM" id="CLU_809088_0_0_1"/>
<comment type="caution">
    <text evidence="3">The sequence shown here is derived from an EMBL/GenBank/DDBJ whole genome shotgun (WGS) entry which is preliminary data.</text>
</comment>
<gene>
    <name evidence="3" type="ORF">MPH_06587</name>
</gene>
<dbReference type="AlphaFoldDB" id="K2SH32"/>